<evidence type="ECO:0000256" key="1">
    <source>
        <dbReference type="SAM" id="Phobius"/>
    </source>
</evidence>
<name>A0A4U9U632_SERFO</name>
<organism evidence="2">
    <name type="scientific">Serratia fonticola</name>
    <dbReference type="NCBI Taxonomy" id="47917"/>
    <lineage>
        <taxon>Bacteria</taxon>
        <taxon>Pseudomonadati</taxon>
        <taxon>Pseudomonadota</taxon>
        <taxon>Gammaproteobacteria</taxon>
        <taxon>Enterobacterales</taxon>
        <taxon>Yersiniaceae</taxon>
        <taxon>Serratia</taxon>
    </lineage>
</organism>
<evidence type="ECO:0000313" key="2">
    <source>
        <dbReference type="EMBL" id="VTR27169.1"/>
    </source>
</evidence>
<dbReference type="EMBL" id="CABEEZ010000050">
    <property type="protein sequence ID" value="VTR27169.1"/>
    <property type="molecule type" value="Genomic_DNA"/>
</dbReference>
<keyword evidence="1" id="KW-1133">Transmembrane helix</keyword>
<feature type="transmembrane region" description="Helical" evidence="1">
    <location>
        <begin position="6"/>
        <end position="22"/>
    </location>
</feature>
<keyword evidence="1" id="KW-0472">Membrane</keyword>
<dbReference type="AlphaFoldDB" id="A0A4U9U632"/>
<sequence length="30" mass="3384">MTDLVIPIIFMLCVVLGEALWLQKAQPGQR</sequence>
<accession>A0A4U9U632</accession>
<protein>
    <submittedName>
        <fullName evidence="2">Uncharacterized protein</fullName>
    </submittedName>
</protein>
<reference evidence="2" key="1">
    <citation type="submission" date="2019-05" db="EMBL/GenBank/DDBJ databases">
        <authorList>
            <consortium name="Pathogen Informatics"/>
        </authorList>
    </citation>
    <scope>NUCLEOTIDE SEQUENCE [LARGE SCALE GENOMIC DNA]</scope>
    <source>
        <strain evidence="2">NCTC12965</strain>
    </source>
</reference>
<gene>
    <name evidence="2" type="ORF">NCTC12965_02487</name>
</gene>
<proteinExistence type="predicted"/>
<keyword evidence="1" id="KW-0812">Transmembrane</keyword>